<name>A0A498J0H2_MALDO</name>
<evidence type="ECO:0008006" key="3">
    <source>
        <dbReference type="Google" id="ProtNLM"/>
    </source>
</evidence>
<reference evidence="1 2" key="1">
    <citation type="submission" date="2018-10" db="EMBL/GenBank/DDBJ databases">
        <title>A high-quality apple genome assembly.</title>
        <authorList>
            <person name="Hu J."/>
        </authorList>
    </citation>
    <scope>NUCLEOTIDE SEQUENCE [LARGE SCALE GENOMIC DNA]</scope>
    <source>
        <strain evidence="2">cv. HFTH1</strain>
        <tissue evidence="1">Young leaf</tissue>
    </source>
</reference>
<evidence type="ECO:0000313" key="1">
    <source>
        <dbReference type="EMBL" id="RXH87854.1"/>
    </source>
</evidence>
<comment type="caution">
    <text evidence="1">The sequence shown here is derived from an EMBL/GenBank/DDBJ whole genome shotgun (WGS) entry which is preliminary data.</text>
</comment>
<dbReference type="PANTHER" id="PTHR33790">
    <property type="entry name" value="OS05G0344200 PROTEIN"/>
    <property type="match status" value="1"/>
</dbReference>
<proteinExistence type="predicted"/>
<keyword evidence="2" id="KW-1185">Reference proteome</keyword>
<gene>
    <name evidence="1" type="ORF">DVH24_034754</name>
</gene>
<dbReference type="EMBL" id="RDQH01000336">
    <property type="protein sequence ID" value="RXH87854.1"/>
    <property type="molecule type" value="Genomic_DNA"/>
</dbReference>
<protein>
    <recommendedName>
        <fullName evidence="3">Ataxin-2 C-terminal domain-containing protein</fullName>
    </recommendedName>
</protein>
<accession>A0A498J0H2</accession>
<dbReference type="Proteomes" id="UP000290289">
    <property type="component" value="Chromosome 10"/>
</dbReference>
<evidence type="ECO:0000313" key="2">
    <source>
        <dbReference type="Proteomes" id="UP000290289"/>
    </source>
</evidence>
<dbReference type="PANTHER" id="PTHR33790:SF1">
    <property type="entry name" value="PROTEIN EARLY RESPONSIVE TO DEHYDRATION 15"/>
    <property type="match status" value="1"/>
</dbReference>
<sequence length="82" mass="9233">MDGISRSATTPSTLNPNASMFVLLAYRAVEDFSAEWWALFQSSLDPQNDTVYPDIIDPDLIPDVDALFDDFENHHHSPQHSV</sequence>
<dbReference type="InterPro" id="IPR040414">
    <property type="entry name" value="CID1/CID2"/>
</dbReference>
<organism evidence="1 2">
    <name type="scientific">Malus domestica</name>
    <name type="common">Apple</name>
    <name type="synonym">Pyrus malus</name>
    <dbReference type="NCBI Taxonomy" id="3750"/>
    <lineage>
        <taxon>Eukaryota</taxon>
        <taxon>Viridiplantae</taxon>
        <taxon>Streptophyta</taxon>
        <taxon>Embryophyta</taxon>
        <taxon>Tracheophyta</taxon>
        <taxon>Spermatophyta</taxon>
        <taxon>Magnoliopsida</taxon>
        <taxon>eudicotyledons</taxon>
        <taxon>Gunneridae</taxon>
        <taxon>Pentapetalae</taxon>
        <taxon>rosids</taxon>
        <taxon>fabids</taxon>
        <taxon>Rosales</taxon>
        <taxon>Rosaceae</taxon>
        <taxon>Amygdaloideae</taxon>
        <taxon>Maleae</taxon>
        <taxon>Malus</taxon>
    </lineage>
</organism>
<dbReference type="AlphaFoldDB" id="A0A498J0H2"/>